<keyword evidence="1" id="KW-0472">Membrane</keyword>
<protein>
    <recommendedName>
        <fullName evidence="4">YcxB family protein</fullName>
    </recommendedName>
</protein>
<evidence type="ECO:0008006" key="4">
    <source>
        <dbReference type="Google" id="ProtNLM"/>
    </source>
</evidence>
<reference evidence="2 3" key="1">
    <citation type="submission" date="2019-08" db="EMBL/GenBank/DDBJ databases">
        <title>Seonamhaeicola sediminis sp. nov., isolated from marine sediment.</title>
        <authorList>
            <person name="Cao W.R."/>
        </authorList>
    </citation>
    <scope>NUCLEOTIDE SEQUENCE [LARGE SCALE GENOMIC DNA]</scope>
    <source>
        <strain evidence="2 3">B011</strain>
    </source>
</reference>
<evidence type="ECO:0000256" key="1">
    <source>
        <dbReference type="SAM" id="Phobius"/>
    </source>
</evidence>
<dbReference type="Proteomes" id="UP000323930">
    <property type="component" value="Unassembled WGS sequence"/>
</dbReference>
<comment type="caution">
    <text evidence="2">The sequence shown here is derived from an EMBL/GenBank/DDBJ whole genome shotgun (WGS) entry which is preliminary data.</text>
</comment>
<dbReference type="OrthoDB" id="1361843at2"/>
<evidence type="ECO:0000313" key="2">
    <source>
        <dbReference type="EMBL" id="TYA71786.1"/>
    </source>
</evidence>
<feature type="transmembrane region" description="Helical" evidence="1">
    <location>
        <begin position="35"/>
        <end position="52"/>
    </location>
</feature>
<evidence type="ECO:0000313" key="3">
    <source>
        <dbReference type="Proteomes" id="UP000323930"/>
    </source>
</evidence>
<keyword evidence="1" id="KW-0812">Transmembrane</keyword>
<accession>A0A5D0HKE8</accession>
<keyword evidence="3" id="KW-1185">Reference proteome</keyword>
<name>A0A5D0HKE8_9FLAO</name>
<organism evidence="2 3">
    <name type="scientific">Seonamhaeicola marinus</name>
    <dbReference type="NCBI Taxonomy" id="1912246"/>
    <lineage>
        <taxon>Bacteria</taxon>
        <taxon>Pseudomonadati</taxon>
        <taxon>Bacteroidota</taxon>
        <taxon>Flavobacteriia</taxon>
        <taxon>Flavobacteriales</taxon>
        <taxon>Flavobacteriaceae</taxon>
    </lineage>
</organism>
<keyword evidence="1" id="KW-1133">Transmembrane helix</keyword>
<dbReference type="EMBL" id="VSDQ01000718">
    <property type="protein sequence ID" value="TYA71786.1"/>
    <property type="molecule type" value="Genomic_DNA"/>
</dbReference>
<dbReference type="RefSeq" id="WP_148544773.1">
    <property type="nucleotide sequence ID" value="NZ_VSDQ01000718.1"/>
</dbReference>
<sequence length="177" mass="21051">MFKYKIPFNKNLYVEQTILSLPYIYHFQRKQIKETTIAIIILISLGIIILFFGSDVSILFFCVAIFLIFDLYTKSENLRSSKDQYIRMLRDYLNDSESQNISSSYGIFEFCHDSLRLSDEFSCTWYYWSDFRKYKVSKSNLLLILKECPENVLVIGESEVSKIEFQKILKFIETKIK</sequence>
<proteinExistence type="predicted"/>
<dbReference type="AlphaFoldDB" id="A0A5D0HKE8"/>
<gene>
    <name evidence="2" type="ORF">FUA24_19740</name>
</gene>